<dbReference type="AlphaFoldDB" id="A0A3N2QWI8"/>
<dbReference type="InterPro" id="IPR011115">
    <property type="entry name" value="SecA_DEAD"/>
</dbReference>
<evidence type="ECO:0000256" key="1">
    <source>
        <dbReference type="ARBA" id="ARBA00022448"/>
    </source>
</evidence>
<dbReference type="SMART" id="SM00957">
    <property type="entry name" value="SecA_DEAD"/>
    <property type="match status" value="1"/>
</dbReference>
<dbReference type="Gene3D" id="3.40.50.300">
    <property type="entry name" value="P-loop containing nucleotide triphosphate hydrolases"/>
    <property type="match status" value="2"/>
</dbReference>
<gene>
    <name evidence="11" type="primary">secA</name>
    <name evidence="15" type="ORF">EAT49_14545</name>
</gene>
<keyword evidence="4" id="KW-0997">Cell inner membrane</keyword>
<keyword evidence="16" id="KW-1185">Reference proteome</keyword>
<dbReference type="PANTHER" id="PTHR30612">
    <property type="entry name" value="SECA INNER MEMBRANE COMPONENT OF SEC PROTEIN SECRETION SYSTEM"/>
    <property type="match status" value="1"/>
</dbReference>
<evidence type="ECO:0000256" key="7">
    <source>
        <dbReference type="ARBA" id="ARBA00022927"/>
    </source>
</evidence>
<comment type="caution">
    <text evidence="15">The sequence shown here is derived from an EMBL/GenBank/DDBJ whole genome shotgun (WGS) entry which is preliminary data.</text>
</comment>
<dbReference type="EC" id="7.4.2.8" evidence="11"/>
<dbReference type="Pfam" id="PF21090">
    <property type="entry name" value="P-loop_SecA"/>
    <property type="match status" value="2"/>
</dbReference>
<dbReference type="OrthoDB" id="9805579at2"/>
<protein>
    <recommendedName>
        <fullName evidence="11">Protein translocase subunit SecA</fullName>
        <ecNumber evidence="11">7.4.2.8</ecNumber>
    </recommendedName>
</protein>
<keyword evidence="1 11" id="KW-0813">Transport</keyword>
<keyword evidence="7 11" id="KW-0653">Protein transport</keyword>
<dbReference type="SUPFAM" id="SSF81767">
    <property type="entry name" value="Pre-protein crosslinking domain of SecA"/>
    <property type="match status" value="1"/>
</dbReference>
<dbReference type="PROSITE" id="PS51192">
    <property type="entry name" value="HELICASE_ATP_BIND_1"/>
    <property type="match status" value="1"/>
</dbReference>
<evidence type="ECO:0000256" key="5">
    <source>
        <dbReference type="ARBA" id="ARBA00022741"/>
    </source>
</evidence>
<dbReference type="Gene3D" id="3.90.1440.10">
    <property type="entry name" value="SecA, preprotein cross-linking domain"/>
    <property type="match status" value="1"/>
</dbReference>
<evidence type="ECO:0000256" key="11">
    <source>
        <dbReference type="HAMAP-Rule" id="MF_01382"/>
    </source>
</evidence>
<accession>A0A3N2QWI8</accession>
<dbReference type="InterPro" id="IPR000185">
    <property type="entry name" value="SecA"/>
</dbReference>
<evidence type="ECO:0000259" key="12">
    <source>
        <dbReference type="PROSITE" id="PS51192"/>
    </source>
</evidence>
<dbReference type="PRINTS" id="PR00906">
    <property type="entry name" value="SECA"/>
</dbReference>
<proteinExistence type="inferred from homology"/>
<reference evidence="15 16" key="1">
    <citation type="submission" date="2018-10" db="EMBL/GenBank/DDBJ databases">
        <title>Histidinibacterium lentulum gen. nov., sp. nov., a marine bacterium from the culture broth of Picochlorum sp. 122.</title>
        <authorList>
            <person name="Wang G."/>
        </authorList>
    </citation>
    <scope>NUCLEOTIDE SEQUENCE [LARGE SCALE GENOMIC DNA]</scope>
    <source>
        <strain evidence="15 16">B17</strain>
    </source>
</reference>
<dbReference type="InterPro" id="IPR044722">
    <property type="entry name" value="SecA_SF2_C"/>
</dbReference>
<dbReference type="GO" id="GO:0008564">
    <property type="term" value="F:protein-exporting ATPase activity"/>
    <property type="evidence" value="ECO:0007669"/>
    <property type="project" value="UniProtKB-EC"/>
</dbReference>
<dbReference type="InterPro" id="IPR011130">
    <property type="entry name" value="SecA_preprotein_X-link_dom"/>
</dbReference>
<feature type="binding site" evidence="11">
    <location>
        <position position="118"/>
    </location>
    <ligand>
        <name>ATP</name>
        <dbReference type="ChEBI" id="CHEBI:30616"/>
    </ligand>
</feature>
<dbReference type="GO" id="GO:0031522">
    <property type="term" value="C:cell envelope Sec protein transport complex"/>
    <property type="evidence" value="ECO:0007669"/>
    <property type="project" value="TreeGrafter"/>
</dbReference>
<comment type="similarity">
    <text evidence="11">Belongs to the SecA family.</text>
</comment>
<keyword evidence="3 11" id="KW-0963">Cytoplasm</keyword>
<evidence type="ECO:0000256" key="9">
    <source>
        <dbReference type="ARBA" id="ARBA00023010"/>
    </source>
</evidence>
<dbReference type="EMBL" id="RDRB01000007">
    <property type="protein sequence ID" value="ROT99435.1"/>
    <property type="molecule type" value="Genomic_DNA"/>
</dbReference>
<name>A0A3N2QWI8_9RHOB</name>
<dbReference type="PROSITE" id="PS51196">
    <property type="entry name" value="SECA_MOTOR_DEAD"/>
    <property type="match status" value="1"/>
</dbReference>
<comment type="subunit">
    <text evidence="11">Monomer and homodimer. Part of the essential Sec protein translocation apparatus which comprises SecA, SecYEG and auxiliary proteins SecDF-YajC and YidC.</text>
</comment>
<dbReference type="GO" id="GO:0005886">
    <property type="term" value="C:plasma membrane"/>
    <property type="evidence" value="ECO:0007669"/>
    <property type="project" value="UniProtKB-SubCell"/>
</dbReference>
<comment type="function">
    <text evidence="11">Part of the Sec protein translocase complex. Interacts with the SecYEG preprotein conducting channel. Has a central role in coupling the hydrolysis of ATP to the transfer of proteins into and across the cell membrane, serving both as a receptor for the preprotein-SecB complex and as an ATP-driven molecular motor driving the stepwise translocation of polypeptide chains across the membrane.</text>
</comment>
<dbReference type="GO" id="GO:0017038">
    <property type="term" value="P:protein import"/>
    <property type="evidence" value="ECO:0007669"/>
    <property type="project" value="InterPro"/>
</dbReference>
<sequence length="659" mass="72698">MPDGEGLFGFGPVRRAVSPYAERADPIDNAVDRLLDRWTGWTLARLPLHRWRLAREARRIAALEPRYAGCRMSELTALAHSLARQTLRPGGAAARAPLMAVLAELIHRTLGKRPYRVQLMGALGLLEGRLVEMATGEGKTLTAMPAAAAAALRGEPVHVVTVNDYLAARDAEEIAPFARALGLSVAVVETEMDPAARSGAYAADLTYVSNANVTFDYLRDRVALGRARGPARSRLRRLVGGVAGAGLTLRGLGFAIVDEADSVFIDEARTPLILSSTAGGGDADTLYDTGLRLARGLGEGAEYEVDRMNRQITLTDAGKARLARQAEGLTGQWRIRLAREELAVQALVALHLFERERDYIIDEGEIRIVDEFTGRVMPDRTWQGGLHQMIEAKESVAVTGRKVTLASITYQRFFRRYLRLSGMTGTGFELSGELRESYGLVTTRIPRHRPLARRHVRTVFYPTARDRWRSVAARVSFVHDRGRPVLIGTRSVEASETLSQVLTEAGLPHRVLNARQDREEAEIVAAAGQEGAITVATNIAGRGTDIRLGPGVREKGGLHVILTEFHESARIDRQLYGRAGRQGDPGTTEAMVSREDELFARFTPRLQRVARALRSPLLDGLMRRLAQARAEREHAITRREQVRMDKELEKSLAFTGQRE</sequence>
<dbReference type="CDD" id="cd17928">
    <property type="entry name" value="DEXDc_SecA"/>
    <property type="match status" value="1"/>
</dbReference>
<dbReference type="PROSITE" id="PS51194">
    <property type="entry name" value="HELICASE_CTER"/>
    <property type="match status" value="1"/>
</dbReference>
<evidence type="ECO:0000313" key="16">
    <source>
        <dbReference type="Proteomes" id="UP000268016"/>
    </source>
</evidence>
<feature type="binding site" evidence="11">
    <location>
        <position position="545"/>
    </location>
    <ligand>
        <name>ATP</name>
        <dbReference type="ChEBI" id="CHEBI:30616"/>
    </ligand>
</feature>
<organism evidence="15 16">
    <name type="scientific">Histidinibacterium lentulum</name>
    <dbReference type="NCBI Taxonomy" id="2480588"/>
    <lineage>
        <taxon>Bacteria</taxon>
        <taxon>Pseudomonadati</taxon>
        <taxon>Pseudomonadota</taxon>
        <taxon>Alphaproteobacteria</taxon>
        <taxon>Rhodobacterales</taxon>
        <taxon>Paracoccaceae</taxon>
        <taxon>Histidinibacterium</taxon>
    </lineage>
</organism>
<evidence type="ECO:0000259" key="14">
    <source>
        <dbReference type="PROSITE" id="PS51196"/>
    </source>
</evidence>
<keyword evidence="2 11" id="KW-1003">Cell membrane</keyword>
<feature type="binding site" evidence="11">
    <location>
        <begin position="136"/>
        <end position="140"/>
    </location>
    <ligand>
        <name>ATP</name>
        <dbReference type="ChEBI" id="CHEBI:30616"/>
    </ligand>
</feature>
<dbReference type="GO" id="GO:0006605">
    <property type="term" value="P:protein targeting"/>
    <property type="evidence" value="ECO:0007669"/>
    <property type="project" value="UniProtKB-UniRule"/>
</dbReference>
<keyword evidence="10 11" id="KW-0472">Membrane</keyword>
<comment type="catalytic activity">
    <reaction evidence="11">
        <text>ATP + H2O + cellular proteinSide 1 = ADP + phosphate + cellular proteinSide 2.</text>
        <dbReference type="EC" id="7.4.2.8"/>
    </reaction>
</comment>
<dbReference type="Proteomes" id="UP000268016">
    <property type="component" value="Unassembled WGS sequence"/>
</dbReference>
<keyword evidence="9 11" id="KW-0811">Translocation</keyword>
<evidence type="ECO:0000313" key="15">
    <source>
        <dbReference type="EMBL" id="ROT99435.1"/>
    </source>
</evidence>
<feature type="domain" description="SecA family profile" evidence="14">
    <location>
        <begin position="35"/>
        <end position="622"/>
    </location>
</feature>
<dbReference type="GO" id="GO:0005524">
    <property type="term" value="F:ATP binding"/>
    <property type="evidence" value="ECO:0007669"/>
    <property type="project" value="UniProtKB-UniRule"/>
</dbReference>
<dbReference type="InterPro" id="IPR001650">
    <property type="entry name" value="Helicase_C-like"/>
</dbReference>
<feature type="domain" description="Helicase C-terminal" evidence="13">
    <location>
        <begin position="470"/>
        <end position="629"/>
    </location>
</feature>
<dbReference type="CDD" id="cd18803">
    <property type="entry name" value="SF2_C_secA"/>
    <property type="match status" value="1"/>
</dbReference>
<dbReference type="InterPro" id="IPR014018">
    <property type="entry name" value="SecA_motor_DEAD"/>
</dbReference>
<dbReference type="GO" id="GO:0005829">
    <property type="term" value="C:cytosol"/>
    <property type="evidence" value="ECO:0007669"/>
    <property type="project" value="TreeGrafter"/>
</dbReference>
<evidence type="ECO:0000256" key="4">
    <source>
        <dbReference type="ARBA" id="ARBA00022519"/>
    </source>
</evidence>
<dbReference type="InterPro" id="IPR027417">
    <property type="entry name" value="P-loop_NTPase"/>
</dbReference>
<evidence type="ECO:0000256" key="3">
    <source>
        <dbReference type="ARBA" id="ARBA00022490"/>
    </source>
</evidence>
<keyword evidence="8 11" id="KW-1278">Translocase</keyword>
<dbReference type="GO" id="GO:0043952">
    <property type="term" value="P:protein transport by the Sec complex"/>
    <property type="evidence" value="ECO:0007669"/>
    <property type="project" value="TreeGrafter"/>
</dbReference>
<evidence type="ECO:0000256" key="8">
    <source>
        <dbReference type="ARBA" id="ARBA00022967"/>
    </source>
</evidence>
<evidence type="ECO:0000256" key="6">
    <source>
        <dbReference type="ARBA" id="ARBA00022840"/>
    </source>
</evidence>
<dbReference type="InterPro" id="IPR014001">
    <property type="entry name" value="Helicase_ATP-bd"/>
</dbReference>
<dbReference type="RefSeq" id="WP_123643029.1">
    <property type="nucleotide sequence ID" value="NZ_ML119087.1"/>
</dbReference>
<feature type="domain" description="Helicase ATP-binding" evidence="12">
    <location>
        <begin position="120"/>
        <end position="296"/>
    </location>
</feature>
<evidence type="ECO:0000256" key="2">
    <source>
        <dbReference type="ARBA" id="ARBA00022475"/>
    </source>
</evidence>
<dbReference type="InterPro" id="IPR036670">
    <property type="entry name" value="SecA_X-link_sf"/>
</dbReference>
<dbReference type="Pfam" id="PF01043">
    <property type="entry name" value="SecA_PP_bind"/>
    <property type="match status" value="1"/>
</dbReference>
<dbReference type="SUPFAM" id="SSF52540">
    <property type="entry name" value="P-loop containing nucleoside triphosphate hydrolases"/>
    <property type="match status" value="2"/>
</dbReference>
<dbReference type="GO" id="GO:0065002">
    <property type="term" value="P:intracellular protein transmembrane transport"/>
    <property type="evidence" value="ECO:0007669"/>
    <property type="project" value="UniProtKB-UniRule"/>
</dbReference>
<evidence type="ECO:0000259" key="13">
    <source>
        <dbReference type="PROSITE" id="PS51194"/>
    </source>
</evidence>
<keyword evidence="6 11" id="KW-0067">ATP-binding</keyword>
<comment type="subcellular location">
    <subcellularLocation>
        <location evidence="11">Cell membrane</location>
        <topology evidence="11">Peripheral membrane protein</topology>
        <orientation evidence="11">Cytoplasmic side</orientation>
    </subcellularLocation>
    <subcellularLocation>
        <location evidence="11">Cytoplasm</location>
    </subcellularLocation>
    <text evidence="11">Distribution is 50-50.</text>
</comment>
<dbReference type="PANTHER" id="PTHR30612:SF0">
    <property type="entry name" value="CHLOROPLAST PROTEIN-TRANSPORTING ATPASE"/>
    <property type="match status" value="1"/>
</dbReference>
<dbReference type="Pfam" id="PF07517">
    <property type="entry name" value="SecA_DEAD"/>
    <property type="match status" value="1"/>
</dbReference>
<evidence type="ECO:0000256" key="10">
    <source>
        <dbReference type="ARBA" id="ARBA00023136"/>
    </source>
</evidence>
<keyword evidence="5 11" id="KW-0547">Nucleotide-binding</keyword>
<dbReference type="SMART" id="SM00958">
    <property type="entry name" value="SecA_PP_bind"/>
    <property type="match status" value="1"/>
</dbReference>
<dbReference type="HAMAP" id="MF_01382">
    <property type="entry name" value="SecA"/>
    <property type="match status" value="1"/>
</dbReference>
<dbReference type="FunFam" id="3.40.50.300:FF:000429">
    <property type="entry name" value="Preprotein translocase subunit SecA"/>
    <property type="match status" value="1"/>
</dbReference>